<reference evidence="6 7" key="1">
    <citation type="submission" date="2019-07" db="EMBL/GenBank/DDBJ databases">
        <title>Whole genome shotgun sequence of Reyranella soli NBRC 108950.</title>
        <authorList>
            <person name="Hosoyama A."/>
            <person name="Uohara A."/>
            <person name="Ohji S."/>
            <person name="Ichikawa N."/>
        </authorList>
    </citation>
    <scope>NUCLEOTIDE SEQUENCE [LARGE SCALE GENOMIC DNA]</scope>
    <source>
        <strain evidence="6 7">NBRC 108950</strain>
    </source>
</reference>
<evidence type="ECO:0000313" key="7">
    <source>
        <dbReference type="Proteomes" id="UP000321058"/>
    </source>
</evidence>
<dbReference type="Pfam" id="PF00561">
    <property type="entry name" value="Abhydrolase_1"/>
    <property type="match status" value="1"/>
</dbReference>
<evidence type="ECO:0000256" key="4">
    <source>
        <dbReference type="SAM" id="SignalP"/>
    </source>
</evidence>
<proteinExistence type="inferred from homology"/>
<comment type="similarity">
    <text evidence="2">Belongs to the AB hydrolase superfamily. MetX family.</text>
</comment>
<dbReference type="Gene3D" id="3.40.50.1820">
    <property type="entry name" value="alpha/beta hydrolase"/>
    <property type="match status" value="1"/>
</dbReference>
<feature type="active site" description="Nucleophile" evidence="3">
    <location>
        <position position="175"/>
    </location>
</feature>
<keyword evidence="2" id="KW-0012">Acyltransferase</keyword>
<dbReference type="OrthoDB" id="9800754at2"/>
<dbReference type="PANTHER" id="PTHR32268:SF11">
    <property type="entry name" value="HOMOSERINE O-ACETYLTRANSFERASE"/>
    <property type="match status" value="1"/>
</dbReference>
<evidence type="ECO:0000256" key="1">
    <source>
        <dbReference type="ARBA" id="ARBA00022679"/>
    </source>
</evidence>
<dbReference type="PIRSF" id="PIRSF000443">
    <property type="entry name" value="Homoser_Ac_trans"/>
    <property type="match status" value="1"/>
</dbReference>
<comment type="subcellular location">
    <subcellularLocation>
        <location evidence="2">Cytoplasm</location>
    </subcellularLocation>
</comment>
<dbReference type="GO" id="GO:0004414">
    <property type="term" value="F:homoserine O-acetyltransferase activity"/>
    <property type="evidence" value="ECO:0007669"/>
    <property type="project" value="TreeGrafter"/>
</dbReference>
<keyword evidence="1 2" id="KW-0808">Transferase</keyword>
<dbReference type="InterPro" id="IPR029058">
    <property type="entry name" value="AB_hydrolase_fold"/>
</dbReference>
<keyword evidence="4" id="KW-0732">Signal</keyword>
<dbReference type="SUPFAM" id="SSF53474">
    <property type="entry name" value="alpha/beta-Hydrolases"/>
    <property type="match status" value="1"/>
</dbReference>
<organism evidence="6 7">
    <name type="scientific">Reyranella soli</name>
    <dbReference type="NCBI Taxonomy" id="1230389"/>
    <lineage>
        <taxon>Bacteria</taxon>
        <taxon>Pseudomonadati</taxon>
        <taxon>Pseudomonadota</taxon>
        <taxon>Alphaproteobacteria</taxon>
        <taxon>Hyphomicrobiales</taxon>
        <taxon>Reyranellaceae</taxon>
        <taxon>Reyranella</taxon>
    </lineage>
</organism>
<protein>
    <recommendedName>
        <fullName evidence="2">Probable acyltransferase</fullName>
        <ecNumber evidence="2">2.3.1.-</ecNumber>
    </recommendedName>
</protein>
<gene>
    <name evidence="6" type="primary">metX_1</name>
    <name evidence="6" type="ORF">RSO01_54670</name>
</gene>
<feature type="signal peptide" evidence="4">
    <location>
        <begin position="1"/>
        <end position="26"/>
    </location>
</feature>
<comment type="caution">
    <text evidence="2">Lacks conserved residue(s) required for the propagation of feature annotation.</text>
</comment>
<keyword evidence="2" id="KW-0028">Amino-acid biosynthesis</keyword>
<sequence>MPLSFGRRPFLAALPLAPLATGGAQAQGDPLKRREATFKIKDFHLESGTVMPEVTIAYETYGTLAPDGRNAVLLTHGYTSGQHMAGRAGANGAEGSWDGLVGPGKAIDTDRLFVVSSNMLGSSFGSTNPAFANPATGKPYGPDFPDITLIDIVNAQKALLEGLGVKHLVAVAGPSFGGYQTFQWGVTHPDFMDGLVAVVSAPKGSGGEAAVKSLVDSLAKDPNWNGGRYYDKGGVTGILTEMRVATLKRYGIDEQLAAKFPDKEAREAEIKRRAETWSKVFDANSLVVLRKASVRFDAEKDMVKIKAKVLYVLSRTDKLFPPSIAPDVMAKLTAAGVSADYFEIDSDFGHSASGLDAAKWAPRLKTFMAGLEKRS</sequence>
<dbReference type="InterPro" id="IPR008220">
    <property type="entry name" value="HAT_MetX-like"/>
</dbReference>
<evidence type="ECO:0000259" key="5">
    <source>
        <dbReference type="Pfam" id="PF00561"/>
    </source>
</evidence>
<keyword evidence="7" id="KW-1185">Reference proteome</keyword>
<evidence type="ECO:0000313" key="6">
    <source>
        <dbReference type="EMBL" id="GEP58301.1"/>
    </source>
</evidence>
<dbReference type="EMBL" id="BKAJ01000097">
    <property type="protein sequence ID" value="GEP58301.1"/>
    <property type="molecule type" value="Genomic_DNA"/>
</dbReference>
<dbReference type="InterPro" id="IPR000073">
    <property type="entry name" value="AB_hydrolase_1"/>
</dbReference>
<evidence type="ECO:0000256" key="3">
    <source>
        <dbReference type="PIRSR" id="PIRSR000443-1"/>
    </source>
</evidence>
<feature type="active site" evidence="2 3">
    <location>
        <position position="317"/>
    </location>
</feature>
<dbReference type="GO" id="GO:0009086">
    <property type="term" value="P:methionine biosynthetic process"/>
    <property type="evidence" value="ECO:0007669"/>
    <property type="project" value="TreeGrafter"/>
</dbReference>
<feature type="chain" id="PRO_5022074549" description="Probable acyltransferase" evidence="4">
    <location>
        <begin position="27"/>
        <end position="375"/>
    </location>
</feature>
<dbReference type="GO" id="GO:0005737">
    <property type="term" value="C:cytoplasm"/>
    <property type="evidence" value="ECO:0007669"/>
    <property type="project" value="UniProtKB-SubCell"/>
</dbReference>
<dbReference type="PANTHER" id="PTHR32268">
    <property type="entry name" value="HOMOSERINE O-ACETYLTRANSFERASE"/>
    <property type="match status" value="1"/>
</dbReference>
<dbReference type="Proteomes" id="UP000321058">
    <property type="component" value="Unassembled WGS sequence"/>
</dbReference>
<comment type="caution">
    <text evidence="6">The sequence shown here is derived from an EMBL/GenBank/DDBJ whole genome shotgun (WGS) entry which is preliminary data.</text>
</comment>
<comment type="subunit">
    <text evidence="2">Homodimer.</text>
</comment>
<dbReference type="AlphaFoldDB" id="A0A512NH84"/>
<feature type="active site" evidence="3">
    <location>
        <position position="350"/>
    </location>
</feature>
<dbReference type="GO" id="GO:0009092">
    <property type="term" value="P:homoserine metabolic process"/>
    <property type="evidence" value="ECO:0007669"/>
    <property type="project" value="TreeGrafter"/>
</dbReference>
<dbReference type="HAMAP" id="MF_00296">
    <property type="entry name" value="MetX_acyltransf"/>
    <property type="match status" value="1"/>
</dbReference>
<feature type="domain" description="AB hydrolase-1" evidence="5">
    <location>
        <begin position="71"/>
        <end position="352"/>
    </location>
</feature>
<evidence type="ECO:0000256" key="2">
    <source>
        <dbReference type="HAMAP-Rule" id="MF_00296"/>
    </source>
</evidence>
<keyword evidence="2" id="KW-0963">Cytoplasm</keyword>
<dbReference type="EC" id="2.3.1.-" evidence="2"/>
<accession>A0A512NH84</accession>
<name>A0A512NH84_9HYPH</name>
<dbReference type="RefSeq" id="WP_147153402.1">
    <property type="nucleotide sequence ID" value="NZ_BKAJ01000097.1"/>
</dbReference>